<organism evidence="2">
    <name type="scientific">Lepeophtheirus salmonis</name>
    <name type="common">Salmon louse</name>
    <name type="synonym">Caligus salmonis</name>
    <dbReference type="NCBI Taxonomy" id="72036"/>
    <lineage>
        <taxon>Eukaryota</taxon>
        <taxon>Metazoa</taxon>
        <taxon>Ecdysozoa</taxon>
        <taxon>Arthropoda</taxon>
        <taxon>Crustacea</taxon>
        <taxon>Multicrustacea</taxon>
        <taxon>Hexanauplia</taxon>
        <taxon>Copepoda</taxon>
        <taxon>Siphonostomatoida</taxon>
        <taxon>Caligidae</taxon>
        <taxon>Lepeophtheirus</taxon>
    </lineage>
</organism>
<name>A0A0K2UI01_LEPSM</name>
<sequence length="87" mass="10466">HTLSNTLPNSLFNSYSIRSPFFHLNNNSFFYFLGSTLYKFARTSYFIFLFKNWRQRPRKVELQLTKPFNNKEITSFKRSDANTILLE</sequence>
<accession>A0A0K2UI01</accession>
<keyword evidence="1" id="KW-0472">Membrane</keyword>
<keyword evidence="1" id="KW-0812">Transmembrane</keyword>
<feature type="transmembrane region" description="Helical" evidence="1">
    <location>
        <begin position="29"/>
        <end position="50"/>
    </location>
</feature>
<feature type="non-terminal residue" evidence="2">
    <location>
        <position position="1"/>
    </location>
</feature>
<protein>
    <submittedName>
        <fullName evidence="2">Uncharacterized protein</fullName>
    </submittedName>
</protein>
<evidence type="ECO:0000256" key="1">
    <source>
        <dbReference type="SAM" id="Phobius"/>
    </source>
</evidence>
<dbReference type="EMBL" id="HACA01019965">
    <property type="protein sequence ID" value="CDW37326.1"/>
    <property type="molecule type" value="Transcribed_RNA"/>
</dbReference>
<keyword evidence="1" id="KW-1133">Transmembrane helix</keyword>
<reference evidence="2" key="1">
    <citation type="submission" date="2014-05" db="EMBL/GenBank/DDBJ databases">
        <authorList>
            <person name="Chronopoulou M."/>
        </authorList>
    </citation>
    <scope>NUCLEOTIDE SEQUENCE</scope>
    <source>
        <tissue evidence="2">Whole organism</tissue>
    </source>
</reference>
<proteinExistence type="predicted"/>
<dbReference type="AlphaFoldDB" id="A0A0K2UI01"/>
<evidence type="ECO:0000313" key="2">
    <source>
        <dbReference type="EMBL" id="CDW37326.1"/>
    </source>
</evidence>